<evidence type="ECO:0000256" key="1">
    <source>
        <dbReference type="ARBA" id="ARBA00022801"/>
    </source>
</evidence>
<dbReference type="AlphaFoldDB" id="A0A7X0RRS0"/>
<keyword evidence="2" id="KW-0326">Glycosidase</keyword>
<dbReference type="InterPro" id="IPR013529">
    <property type="entry name" value="Glyco_hydro_42_N"/>
</dbReference>
<dbReference type="Proteomes" id="UP000547209">
    <property type="component" value="Unassembled WGS sequence"/>
</dbReference>
<dbReference type="GO" id="GO:0004565">
    <property type="term" value="F:beta-galactosidase activity"/>
    <property type="evidence" value="ECO:0007669"/>
    <property type="project" value="InterPro"/>
</dbReference>
<feature type="compositionally biased region" description="Pro residues" evidence="3">
    <location>
        <begin position="215"/>
        <end position="294"/>
    </location>
</feature>
<dbReference type="GO" id="GO:0009341">
    <property type="term" value="C:beta-galactosidase complex"/>
    <property type="evidence" value="ECO:0007669"/>
    <property type="project" value="InterPro"/>
</dbReference>
<dbReference type="RefSeq" id="WP_185143730.1">
    <property type="nucleotide sequence ID" value="NZ_JACJVP010000025.1"/>
</dbReference>
<dbReference type="GO" id="GO:0005975">
    <property type="term" value="P:carbohydrate metabolic process"/>
    <property type="evidence" value="ECO:0007669"/>
    <property type="project" value="InterPro"/>
</dbReference>
<protein>
    <submittedName>
        <fullName evidence="6">S-layer homology domain-containing protein</fullName>
    </submittedName>
</protein>
<reference evidence="6 7" key="1">
    <citation type="submission" date="2020-08" db="EMBL/GenBank/DDBJ databases">
        <title>Cohnella phylogeny.</title>
        <authorList>
            <person name="Dunlap C."/>
        </authorList>
    </citation>
    <scope>NUCLEOTIDE SEQUENCE [LARGE SCALE GENOMIC DNA]</scope>
    <source>
        <strain evidence="6 7">DSM 28246</strain>
    </source>
</reference>
<dbReference type="PANTHER" id="PTHR48234:SF1">
    <property type="entry name" value="SEA DOMAIN-CONTAINING PROTEIN-RELATED"/>
    <property type="match status" value="1"/>
</dbReference>
<dbReference type="Gene3D" id="3.20.20.80">
    <property type="entry name" value="Glycosidases"/>
    <property type="match status" value="1"/>
</dbReference>
<feature type="region of interest" description="Disordered" evidence="3">
    <location>
        <begin position="210"/>
        <end position="298"/>
    </location>
</feature>
<feature type="domain" description="SLH" evidence="5">
    <location>
        <begin position="84"/>
        <end position="147"/>
    </location>
</feature>
<dbReference type="Pfam" id="PF02449">
    <property type="entry name" value="Glyco_hydro_42"/>
    <property type="match status" value="1"/>
</dbReference>
<dbReference type="InterPro" id="IPR017853">
    <property type="entry name" value="GH"/>
</dbReference>
<organism evidence="6 7">
    <name type="scientific">Cohnella nanjingensis</name>
    <dbReference type="NCBI Taxonomy" id="1387779"/>
    <lineage>
        <taxon>Bacteria</taxon>
        <taxon>Bacillati</taxon>
        <taxon>Bacillota</taxon>
        <taxon>Bacilli</taxon>
        <taxon>Bacillales</taxon>
        <taxon>Paenibacillaceae</taxon>
        <taxon>Cohnella</taxon>
    </lineage>
</organism>
<dbReference type="Pfam" id="PF00395">
    <property type="entry name" value="SLH"/>
    <property type="match status" value="2"/>
</dbReference>
<keyword evidence="7" id="KW-1185">Reference proteome</keyword>
<feature type="domain" description="SLH" evidence="5">
    <location>
        <begin position="25"/>
        <end position="83"/>
    </location>
</feature>
<evidence type="ECO:0000256" key="3">
    <source>
        <dbReference type="SAM" id="MobiDB-lite"/>
    </source>
</evidence>
<name>A0A7X0RRS0_9BACL</name>
<dbReference type="InterPro" id="IPR052506">
    <property type="entry name" value="Bact_Fn-Binding"/>
</dbReference>
<dbReference type="PANTHER" id="PTHR48234">
    <property type="entry name" value="GH09231P"/>
    <property type="match status" value="1"/>
</dbReference>
<proteinExistence type="predicted"/>
<dbReference type="SUPFAM" id="SSF51445">
    <property type="entry name" value="(Trans)glycosidases"/>
    <property type="match status" value="1"/>
</dbReference>
<accession>A0A7X0RRS0</accession>
<evidence type="ECO:0000256" key="2">
    <source>
        <dbReference type="ARBA" id="ARBA00023295"/>
    </source>
</evidence>
<dbReference type="PROSITE" id="PS51257">
    <property type="entry name" value="PROKAR_LIPOPROTEIN"/>
    <property type="match status" value="1"/>
</dbReference>
<dbReference type="EMBL" id="JACJVP010000025">
    <property type="protein sequence ID" value="MBB6672268.1"/>
    <property type="molecule type" value="Genomic_DNA"/>
</dbReference>
<comment type="caution">
    <text evidence="6">The sequence shown here is derived from an EMBL/GenBank/DDBJ whole genome shotgun (WGS) entry which is preliminary data.</text>
</comment>
<evidence type="ECO:0000313" key="7">
    <source>
        <dbReference type="Proteomes" id="UP000547209"/>
    </source>
</evidence>
<evidence type="ECO:0000313" key="6">
    <source>
        <dbReference type="EMBL" id="MBB6672268.1"/>
    </source>
</evidence>
<evidence type="ECO:0000259" key="5">
    <source>
        <dbReference type="PROSITE" id="PS51272"/>
    </source>
</evidence>
<dbReference type="Pfam" id="PF13290">
    <property type="entry name" value="CHB_HEX_C_1"/>
    <property type="match status" value="1"/>
</dbReference>
<feature type="signal peptide" evidence="4">
    <location>
        <begin position="1"/>
        <end position="26"/>
    </location>
</feature>
<dbReference type="InterPro" id="IPR059177">
    <property type="entry name" value="GH29D-like_dom"/>
</dbReference>
<evidence type="ECO:0000256" key="4">
    <source>
        <dbReference type="SAM" id="SignalP"/>
    </source>
</evidence>
<dbReference type="InterPro" id="IPR001119">
    <property type="entry name" value="SLH_dom"/>
</dbReference>
<feature type="chain" id="PRO_5030644129" evidence="4">
    <location>
        <begin position="27"/>
        <end position="1113"/>
    </location>
</feature>
<keyword evidence="4" id="KW-0732">Signal</keyword>
<sequence length="1113" mass="122062">MRKLTIAYTVTIALAALSCTGAAASAADYKDVPDTSPYLSHIDNLKSLGVTEGIAEGIFGPEQTLTRAQFAKLVSVAFQLKDNGGSVPFSDIQDHWAAAYIRAVFQSGIVSGTSSTTFSPNKPVKREEASVMVWRYAKKMGLSPGTLLNFSEKPDPWATEGISSIIAHEWYGEDVKQNSDIWSYRPQAAMTRQESAALIDLAMKDIPGSLSAPATPAPAAPAPATPAPTAPAPTAPAPATPAPAAPAPTAPAPATPAPATPAPATPAPATPAPATPAPATPAPATPAPTTPAPTIPANGVRAGLASGSVPYGSMVILSASKPGATIYYTTDGSDPRTSPTRKHYISPIKVLSKLQLKTSAVYHPAAGKTEVSDVSTYRYETIGTPPAPSVGLYDSFEDFKQVSDRTNVYIATDHPAYFADDTNRLARTSTESGSVIYQTDYDITSLLIYSYFFTGIDLEKNRLFASADGKEYKEVPVSFYPVGYPTGNWQQYANEASSLPPHTRFLKIELRGAAKSWSPQLSSVLLNRNTASVAIKSTRSAGSLQVELSSASQGARIYYRKDNALAFQPYSEPLKLTGYSVLETYAVKDGKEPSPLRKYKLNGSSDILVDSFGQMVSANFPEKVTDEQELKADALSDASYYDGLKPPANLDRYGGLAGSSAKYGLKGTGFFAIQQLGGRKVMKTPEGNVFFSLGMNGISAHETYTMVKGREQQFESIPPYEGQYQPAFITSDHGSFSFYMANKYRKTGEFPTESSFYTEAVGRLKKWGFNSAGGYSPEKYGSLNNFPYVRMLPLNMDWAKLDGISIFDIFAPDAEAKIDQAFANALPQNKDDRMLIGYFIGNEYDFHKFYSDVPKLKASSAAIKGRFVKMLKDKYQNIDTYNSNWGTSFTSFNDLREAELPIKTSQSWKDMDMFFRYYLDTFYGTVSRIYRKYDPNHLLLGDRWITTSFHNEKIRDVMAEVEGKYSDVISINYYSYKIESDFLKDVYTKSGGKPILLSEFGYGTAEQGLNPLLPNAAVNQFQRGMRYRNYVEGVADLGYIVGAHWFNYVDQAPLGRYWQGIGSWAERYNSGVLNVADRPYKSFLAGVMQSNYDIYKVLLGERPNFYYDFSQQK</sequence>
<dbReference type="PROSITE" id="PS51272">
    <property type="entry name" value="SLH"/>
    <property type="match status" value="2"/>
</dbReference>
<keyword evidence="1" id="KW-0378">Hydrolase</keyword>
<gene>
    <name evidence="6" type="ORF">H7C19_16425</name>
</gene>